<dbReference type="OrthoDB" id="1921521at2759"/>
<comment type="caution">
    <text evidence="2">The sequence shown here is derived from an EMBL/GenBank/DDBJ whole genome shotgun (WGS) entry which is preliminary data.</text>
</comment>
<name>A0A9N7MNC2_STRHE</name>
<sequence>MANSEEQQSLNGGCIDDEDPADQISDGGCIDDEDPADLYPEGGAETSEPVTTSVTRRLTEIFLADGDGDLLLQSSDPESGFLQWFHALDMQVMGACRADERLKPLLKLNVAAGVAEDGLLAHLTQHFEPSEVGLLASCLCVPLVSIRVGKIDKQGALMSPTSIRGNLHLTLLPTSALRVSFNGDDGSVERLATLSTEVHLSSTVMEEIPSDKSGRSFLIKTPDNVSYFWCSEKSKLLGDELLRKMKNLLVTKPSLAELTGISESRLNYFASHLRAYLTDTVLSSAPVSGLLLTNLEDDSDSYSDHSSPQSPSNFPKSLCQGSMTNLIYLGSLSPKSGSFEEGLQKRSSSLRSAAAHEEVRRRGEDYMRCVGSQSLASLNCTILSGPTCFPKDNITETSSTAQSFPALDLLDVLGKSVPFQEIKIPSSGGPSTLSPQYCWCPPVVSALQYTIGNPQVPIVLATEPFPLPPLSSLMSSSRPSSNLLLSKPLLNVAELPPLDFPSLVPEPVVRLPNSRQLPTFTPLVCDPIVHVPVIDVFSSGYLATSLPGGESAVEKGARETLRMLVNGSSSQGSNVEQNVFGGLYSGTRDVVAASMSAAAAATVGLVLLSEKSVGGGIGKKCLSRDNLVIDHKEKPSGSGSGSGSGSSEFD</sequence>
<feature type="region of interest" description="Disordered" evidence="1">
    <location>
        <begin position="629"/>
        <end position="650"/>
    </location>
</feature>
<protein>
    <submittedName>
        <fullName evidence="2">Uncharacterized protein</fullName>
    </submittedName>
</protein>
<proteinExistence type="predicted"/>
<feature type="region of interest" description="Disordered" evidence="1">
    <location>
        <begin position="1"/>
        <end position="52"/>
    </location>
</feature>
<evidence type="ECO:0000313" key="2">
    <source>
        <dbReference type="EMBL" id="CAA0811114.1"/>
    </source>
</evidence>
<feature type="compositionally biased region" description="Polar residues" evidence="1">
    <location>
        <begin position="1"/>
        <end position="11"/>
    </location>
</feature>
<keyword evidence="3" id="KW-1185">Reference proteome</keyword>
<dbReference type="PANTHER" id="PTHR36741">
    <property type="entry name" value="OS07G0100500 PROTEIN"/>
    <property type="match status" value="1"/>
</dbReference>
<dbReference type="EMBL" id="CACSLK010007779">
    <property type="protein sequence ID" value="CAA0811114.1"/>
    <property type="molecule type" value="Genomic_DNA"/>
</dbReference>
<dbReference type="Proteomes" id="UP001153555">
    <property type="component" value="Unassembled WGS sequence"/>
</dbReference>
<dbReference type="AlphaFoldDB" id="A0A9N7MNC2"/>
<accession>A0A9N7MNC2</accession>
<organism evidence="2 3">
    <name type="scientific">Striga hermonthica</name>
    <name type="common">Purple witchweed</name>
    <name type="synonym">Buchnera hermonthica</name>
    <dbReference type="NCBI Taxonomy" id="68872"/>
    <lineage>
        <taxon>Eukaryota</taxon>
        <taxon>Viridiplantae</taxon>
        <taxon>Streptophyta</taxon>
        <taxon>Embryophyta</taxon>
        <taxon>Tracheophyta</taxon>
        <taxon>Spermatophyta</taxon>
        <taxon>Magnoliopsida</taxon>
        <taxon>eudicotyledons</taxon>
        <taxon>Gunneridae</taxon>
        <taxon>Pentapetalae</taxon>
        <taxon>asterids</taxon>
        <taxon>lamiids</taxon>
        <taxon>Lamiales</taxon>
        <taxon>Orobanchaceae</taxon>
        <taxon>Buchnereae</taxon>
        <taxon>Striga</taxon>
    </lineage>
</organism>
<gene>
    <name evidence="2" type="ORF">SHERM_00140</name>
</gene>
<evidence type="ECO:0000256" key="1">
    <source>
        <dbReference type="SAM" id="MobiDB-lite"/>
    </source>
</evidence>
<reference evidence="2" key="1">
    <citation type="submission" date="2019-12" db="EMBL/GenBank/DDBJ databases">
        <authorList>
            <person name="Scholes J."/>
        </authorList>
    </citation>
    <scope>NUCLEOTIDE SEQUENCE</scope>
</reference>
<evidence type="ECO:0000313" key="3">
    <source>
        <dbReference type="Proteomes" id="UP001153555"/>
    </source>
</evidence>
<dbReference type="PANTHER" id="PTHR36741:SF1">
    <property type="entry name" value="OS07G0100500 PROTEIN"/>
    <property type="match status" value="1"/>
</dbReference>